<dbReference type="GO" id="GO:0006412">
    <property type="term" value="P:translation"/>
    <property type="evidence" value="ECO:0007669"/>
    <property type="project" value="InterPro"/>
</dbReference>
<dbReference type="Gene3D" id="3.90.1030.10">
    <property type="entry name" value="Ribosomal protein L17"/>
    <property type="match status" value="1"/>
</dbReference>
<comment type="caution">
    <text evidence="7">The sequence shown here is derived from an EMBL/GenBank/DDBJ whole genome shotgun (WGS) entry which is preliminary data.</text>
</comment>
<dbReference type="PANTHER" id="PTHR14413:SF16">
    <property type="entry name" value="LARGE RIBOSOMAL SUBUNIT PROTEIN BL17M"/>
    <property type="match status" value="1"/>
</dbReference>
<dbReference type="InterPro" id="IPR036373">
    <property type="entry name" value="Ribosomal_bL17_sf"/>
</dbReference>
<evidence type="ECO:0000313" key="7">
    <source>
        <dbReference type="EMBL" id="OGY60112.1"/>
    </source>
</evidence>
<evidence type="ECO:0000313" key="8">
    <source>
        <dbReference type="Proteomes" id="UP000178808"/>
    </source>
</evidence>
<dbReference type="InterPro" id="IPR047859">
    <property type="entry name" value="Ribosomal_bL17_CS"/>
</dbReference>
<dbReference type="Proteomes" id="UP000178808">
    <property type="component" value="Unassembled WGS sequence"/>
</dbReference>
<gene>
    <name evidence="7" type="ORF">A3I31_00140</name>
</gene>
<dbReference type="PANTHER" id="PTHR14413">
    <property type="entry name" value="RIBOSOMAL PROTEIN L17"/>
    <property type="match status" value="1"/>
</dbReference>
<proteinExistence type="inferred from homology"/>
<keyword evidence="3 5" id="KW-0687">Ribonucleoprotein</keyword>
<dbReference type="GO" id="GO:0022625">
    <property type="term" value="C:cytosolic large ribosomal subunit"/>
    <property type="evidence" value="ECO:0007669"/>
    <property type="project" value="TreeGrafter"/>
</dbReference>
<dbReference type="PROSITE" id="PS01167">
    <property type="entry name" value="RIBOSOMAL_L17"/>
    <property type="match status" value="1"/>
</dbReference>
<evidence type="ECO:0000256" key="1">
    <source>
        <dbReference type="ARBA" id="ARBA00008777"/>
    </source>
</evidence>
<dbReference type="SUPFAM" id="SSF64263">
    <property type="entry name" value="Prokaryotic ribosomal protein L17"/>
    <property type="match status" value="1"/>
</dbReference>
<protein>
    <recommendedName>
        <fullName evidence="4 6">50S ribosomal protein L17</fullName>
    </recommendedName>
</protein>
<dbReference type="InterPro" id="IPR000456">
    <property type="entry name" value="Ribosomal_bL17"/>
</dbReference>
<keyword evidence="2 5" id="KW-0689">Ribosomal protein</keyword>
<name>A0A1G1Z662_9BACT</name>
<dbReference type="Pfam" id="PF01196">
    <property type="entry name" value="Ribosomal_L17"/>
    <property type="match status" value="1"/>
</dbReference>
<evidence type="ECO:0000256" key="6">
    <source>
        <dbReference type="RuleBase" id="RU000661"/>
    </source>
</evidence>
<evidence type="ECO:0000256" key="2">
    <source>
        <dbReference type="ARBA" id="ARBA00022980"/>
    </source>
</evidence>
<dbReference type="GO" id="GO:0003735">
    <property type="term" value="F:structural constituent of ribosome"/>
    <property type="evidence" value="ECO:0007669"/>
    <property type="project" value="InterPro"/>
</dbReference>
<dbReference type="AlphaFoldDB" id="A0A1G1Z662"/>
<evidence type="ECO:0000256" key="4">
    <source>
        <dbReference type="ARBA" id="ARBA00035494"/>
    </source>
</evidence>
<dbReference type="NCBIfam" id="TIGR00059">
    <property type="entry name" value="L17"/>
    <property type="match status" value="1"/>
</dbReference>
<evidence type="ECO:0000256" key="3">
    <source>
        <dbReference type="ARBA" id="ARBA00023274"/>
    </source>
</evidence>
<comment type="similarity">
    <text evidence="1 5">Belongs to the bacterial ribosomal protein bL17 family.</text>
</comment>
<evidence type="ECO:0000256" key="5">
    <source>
        <dbReference type="RuleBase" id="RU000660"/>
    </source>
</evidence>
<sequence length="117" mass="13532">MRHGKEGRKFHRKQGQRKSFLKGLTANLIMEGRIQTTEARAKEIKPRVERLITIGKRQNVASLRLLLSRLPKPAAMKLYHEVAPRFVERHGGYTRIIKGTRSRMRDGASRSIIEFVL</sequence>
<dbReference type="EMBL" id="MHIZ01000023">
    <property type="protein sequence ID" value="OGY60112.1"/>
    <property type="molecule type" value="Genomic_DNA"/>
</dbReference>
<reference evidence="7 8" key="1">
    <citation type="journal article" date="2016" name="Nat. Commun.">
        <title>Thousands of microbial genomes shed light on interconnected biogeochemical processes in an aquifer system.</title>
        <authorList>
            <person name="Anantharaman K."/>
            <person name="Brown C.T."/>
            <person name="Hug L.A."/>
            <person name="Sharon I."/>
            <person name="Castelle C.J."/>
            <person name="Probst A.J."/>
            <person name="Thomas B.C."/>
            <person name="Singh A."/>
            <person name="Wilkins M.J."/>
            <person name="Karaoz U."/>
            <person name="Brodie E.L."/>
            <person name="Williams K.H."/>
            <person name="Hubbard S.S."/>
            <person name="Banfield J.F."/>
        </authorList>
    </citation>
    <scope>NUCLEOTIDE SEQUENCE [LARGE SCALE GENOMIC DNA]</scope>
</reference>
<accession>A0A1G1Z662</accession>
<organism evidence="7 8">
    <name type="scientific">Candidatus Colwellbacteria bacterium RIFCSPLOWO2_02_FULL_44_20b</name>
    <dbReference type="NCBI Taxonomy" id="1797691"/>
    <lineage>
        <taxon>Bacteria</taxon>
        <taxon>Candidatus Colwelliibacteriota</taxon>
    </lineage>
</organism>